<keyword evidence="2" id="KW-1185">Reference proteome</keyword>
<evidence type="ECO:0000313" key="2">
    <source>
        <dbReference type="Proteomes" id="UP001243989"/>
    </source>
</evidence>
<dbReference type="GeneID" id="85476549"/>
<dbReference type="AlphaFoldDB" id="A0AAI9ZE72"/>
<dbReference type="EMBL" id="JAHMHQ010000042">
    <property type="protein sequence ID" value="KAK1621876.1"/>
    <property type="molecule type" value="Genomic_DNA"/>
</dbReference>
<sequence length="72" mass="7812">MLLNFPGGGPNAEVICGLPDCRVRTPHHLSHHAFSATFAWSTVSIYTSDSISILGFLLCLFLQSFNTVDLAC</sequence>
<comment type="caution">
    <text evidence="1">The sequence shown here is derived from an EMBL/GenBank/DDBJ whole genome shotgun (WGS) entry which is preliminary data.</text>
</comment>
<evidence type="ECO:0000313" key="1">
    <source>
        <dbReference type="EMBL" id="KAK1621876.1"/>
    </source>
</evidence>
<gene>
    <name evidence="1" type="ORF">BDP81DRAFT_442697</name>
</gene>
<organism evidence="1 2">
    <name type="scientific">Colletotrichum phormii</name>
    <dbReference type="NCBI Taxonomy" id="359342"/>
    <lineage>
        <taxon>Eukaryota</taxon>
        <taxon>Fungi</taxon>
        <taxon>Dikarya</taxon>
        <taxon>Ascomycota</taxon>
        <taxon>Pezizomycotina</taxon>
        <taxon>Sordariomycetes</taxon>
        <taxon>Hypocreomycetidae</taxon>
        <taxon>Glomerellales</taxon>
        <taxon>Glomerellaceae</taxon>
        <taxon>Colletotrichum</taxon>
        <taxon>Colletotrichum acutatum species complex</taxon>
    </lineage>
</organism>
<dbReference type="RefSeq" id="XP_060437871.1">
    <property type="nucleotide sequence ID" value="XM_060591687.1"/>
</dbReference>
<protein>
    <submittedName>
        <fullName evidence="1">Uncharacterized protein</fullName>
    </submittedName>
</protein>
<proteinExistence type="predicted"/>
<reference evidence="1" key="1">
    <citation type="submission" date="2021-06" db="EMBL/GenBank/DDBJ databases">
        <title>Comparative genomics, transcriptomics and evolutionary studies reveal genomic signatures of adaptation to plant cell wall in hemibiotrophic fungi.</title>
        <authorList>
            <consortium name="DOE Joint Genome Institute"/>
            <person name="Baroncelli R."/>
            <person name="Diaz J.F."/>
            <person name="Benocci T."/>
            <person name="Peng M."/>
            <person name="Battaglia E."/>
            <person name="Haridas S."/>
            <person name="Andreopoulos W."/>
            <person name="Labutti K."/>
            <person name="Pangilinan J."/>
            <person name="Floch G.L."/>
            <person name="Makela M.R."/>
            <person name="Henrissat B."/>
            <person name="Grigoriev I.V."/>
            <person name="Crouch J.A."/>
            <person name="De Vries R.P."/>
            <person name="Sukno S.A."/>
            <person name="Thon M.R."/>
        </authorList>
    </citation>
    <scope>NUCLEOTIDE SEQUENCE</scope>
    <source>
        <strain evidence="1">CBS 102054</strain>
    </source>
</reference>
<dbReference type="Proteomes" id="UP001243989">
    <property type="component" value="Unassembled WGS sequence"/>
</dbReference>
<accession>A0AAI9ZE72</accession>
<name>A0AAI9ZE72_9PEZI</name>